<proteinExistence type="predicted"/>
<evidence type="ECO:0000313" key="3">
    <source>
        <dbReference type="Proteomes" id="UP000618382"/>
    </source>
</evidence>
<dbReference type="RefSeq" id="WP_203793468.1">
    <property type="nucleotide sequence ID" value="NZ_BONN01000004.1"/>
</dbReference>
<gene>
    <name evidence="2" type="ORF">Col01nite_16830</name>
</gene>
<keyword evidence="3" id="KW-1185">Reference proteome</keyword>
<reference evidence="2 3" key="1">
    <citation type="submission" date="2021-01" db="EMBL/GenBank/DDBJ databases">
        <title>Whole genome shotgun sequence of Cellulomonas oligotrophica NBRC 109435.</title>
        <authorList>
            <person name="Komaki H."/>
            <person name="Tamura T."/>
        </authorList>
    </citation>
    <scope>NUCLEOTIDE SEQUENCE [LARGE SCALE GENOMIC DNA]</scope>
    <source>
        <strain evidence="2 3">NBRC 109435</strain>
    </source>
</reference>
<protein>
    <recommendedName>
        <fullName evidence="4">Lipoprotein</fullName>
    </recommendedName>
</protein>
<sequence>MSVRAVTGAVILAATLSGCTVTDGPVDSSETGSSAATAGTGVEKNRMQWSMPLDTYTIPGKYGYVTHVLVEPCMRENGFAYDRPDVDVTRSSPTMSASERSLFNTETAAQWGYGSAPDPDVDKIRAAQADATTWSPEQHEQFSACTAQAREVLPEDWARIDSTVASIGMSAWTGAKSAPEVVAAAQEWVRCMQPLGFSDLPSSPNSDDGGMPTDAMAATFGWVTDGMEESQTPEQQAEEIRIATFDAECQESSGYADALYEAEWSRQVSIVEDNEDALARLLEEKAAYLARVDEVMREAGLG</sequence>
<keyword evidence="1" id="KW-0175">Coiled coil</keyword>
<evidence type="ECO:0000256" key="1">
    <source>
        <dbReference type="SAM" id="Coils"/>
    </source>
</evidence>
<feature type="coiled-coil region" evidence="1">
    <location>
        <begin position="271"/>
        <end position="298"/>
    </location>
</feature>
<comment type="caution">
    <text evidence="2">The sequence shown here is derived from an EMBL/GenBank/DDBJ whole genome shotgun (WGS) entry which is preliminary data.</text>
</comment>
<name>A0ABQ4D9Y8_9CELL</name>
<evidence type="ECO:0000313" key="2">
    <source>
        <dbReference type="EMBL" id="GIG32524.1"/>
    </source>
</evidence>
<accession>A0ABQ4D9Y8</accession>
<dbReference type="PROSITE" id="PS51257">
    <property type="entry name" value="PROKAR_LIPOPROTEIN"/>
    <property type="match status" value="1"/>
</dbReference>
<evidence type="ECO:0008006" key="4">
    <source>
        <dbReference type="Google" id="ProtNLM"/>
    </source>
</evidence>
<dbReference type="EMBL" id="BONN01000004">
    <property type="protein sequence ID" value="GIG32524.1"/>
    <property type="molecule type" value="Genomic_DNA"/>
</dbReference>
<organism evidence="2 3">
    <name type="scientific">Cellulomonas oligotrophica</name>
    <dbReference type="NCBI Taxonomy" id="931536"/>
    <lineage>
        <taxon>Bacteria</taxon>
        <taxon>Bacillati</taxon>
        <taxon>Actinomycetota</taxon>
        <taxon>Actinomycetes</taxon>
        <taxon>Micrococcales</taxon>
        <taxon>Cellulomonadaceae</taxon>
        <taxon>Cellulomonas</taxon>
    </lineage>
</organism>
<dbReference type="Proteomes" id="UP000618382">
    <property type="component" value="Unassembled WGS sequence"/>
</dbReference>